<gene>
    <name evidence="4" type="ORF">COZ71_09300</name>
</gene>
<dbReference type="InterPro" id="IPR051398">
    <property type="entry name" value="Polysacch_Deacetylase"/>
</dbReference>
<name>A0A2M7J8T7_9BACT</name>
<dbReference type="PANTHER" id="PTHR34216">
    <property type="match status" value="1"/>
</dbReference>
<dbReference type="InterPro" id="IPR002509">
    <property type="entry name" value="NODB_dom"/>
</dbReference>
<evidence type="ECO:0000256" key="1">
    <source>
        <dbReference type="ARBA" id="ARBA00004613"/>
    </source>
</evidence>
<reference evidence="5" key="1">
    <citation type="submission" date="2017-09" db="EMBL/GenBank/DDBJ databases">
        <title>Depth-based differentiation of microbial function through sediment-hosted aquifers and enrichment of novel symbionts in the deep terrestrial subsurface.</title>
        <authorList>
            <person name="Probst A.J."/>
            <person name="Ladd B."/>
            <person name="Jarett J.K."/>
            <person name="Geller-Mcgrath D.E."/>
            <person name="Sieber C.M.K."/>
            <person name="Emerson J.B."/>
            <person name="Anantharaman K."/>
            <person name="Thomas B.C."/>
            <person name="Malmstrom R."/>
            <person name="Stieglmeier M."/>
            <person name="Klingl A."/>
            <person name="Woyke T."/>
            <person name="Ryan C.M."/>
            <person name="Banfield J.F."/>
        </authorList>
    </citation>
    <scope>NUCLEOTIDE SEQUENCE [LARGE SCALE GENOMIC DNA]</scope>
</reference>
<dbReference type="Pfam" id="PF01522">
    <property type="entry name" value="Polysacc_deac_1"/>
    <property type="match status" value="1"/>
</dbReference>
<evidence type="ECO:0000259" key="3">
    <source>
        <dbReference type="PROSITE" id="PS51677"/>
    </source>
</evidence>
<dbReference type="PROSITE" id="PS51677">
    <property type="entry name" value="NODB"/>
    <property type="match status" value="1"/>
</dbReference>
<accession>A0A2M7J8T7</accession>
<dbReference type="Gene3D" id="3.20.20.370">
    <property type="entry name" value="Glycoside hydrolase/deacetylase"/>
    <property type="match status" value="1"/>
</dbReference>
<proteinExistence type="predicted"/>
<keyword evidence="2" id="KW-0732">Signal</keyword>
<dbReference type="GO" id="GO:0005576">
    <property type="term" value="C:extracellular region"/>
    <property type="evidence" value="ECO:0007669"/>
    <property type="project" value="UniProtKB-SubCell"/>
</dbReference>
<sequence>MKGFMSIIFRGKELFRLLRLIRQVIKYFLYYTGIIDIIHFLITSKLPVCIIWRYHSVVDIKEGAVLYATPSITVSPNEFERQIKYLSKRYNIISLDELVSSIKCGCIPRNSLIITFDDGYRDNYLYAYPILKKYGATATIYLTANCIGSNEMVWMHKVLYMLQNTRIEEMDINGKLYPLKNRNDILMACKIIGGMVKRIKSIKERDELLDDLANRLQVSVVVVDNLMLKWEDVLAMKCDGFSFGAHTLTHPNLPSLSREEMKEEIARSKKVIEEKLVEPVILFSYPNGGAASHYNDVVKQVVKECGYINATTSDSGVVDVKSDLYALLRRGVSKENGLIDMAIGSVVEKLNWLLAGNKKDGKIK</sequence>
<dbReference type="InterPro" id="IPR011330">
    <property type="entry name" value="Glyco_hydro/deAcase_b/a-brl"/>
</dbReference>
<dbReference type="Proteomes" id="UP000229297">
    <property type="component" value="Unassembled WGS sequence"/>
</dbReference>
<feature type="domain" description="NodB homology" evidence="3">
    <location>
        <begin position="110"/>
        <end position="364"/>
    </location>
</feature>
<organism evidence="4 5">
    <name type="scientific">Candidatus Desantisbacteria bacterium CG_4_8_14_3_um_filter_40_12</name>
    <dbReference type="NCBI Taxonomy" id="1974545"/>
    <lineage>
        <taxon>Bacteria</taxon>
        <taxon>Candidatus Desantisiibacteriota</taxon>
    </lineage>
</organism>
<dbReference type="SUPFAM" id="SSF88713">
    <property type="entry name" value="Glycoside hydrolase/deacetylase"/>
    <property type="match status" value="1"/>
</dbReference>
<evidence type="ECO:0000256" key="2">
    <source>
        <dbReference type="ARBA" id="ARBA00022729"/>
    </source>
</evidence>
<evidence type="ECO:0000313" key="5">
    <source>
        <dbReference type="Proteomes" id="UP000229297"/>
    </source>
</evidence>
<dbReference type="GO" id="GO:0005975">
    <property type="term" value="P:carbohydrate metabolic process"/>
    <property type="evidence" value="ECO:0007669"/>
    <property type="project" value="InterPro"/>
</dbReference>
<dbReference type="GO" id="GO:0016810">
    <property type="term" value="F:hydrolase activity, acting on carbon-nitrogen (but not peptide) bonds"/>
    <property type="evidence" value="ECO:0007669"/>
    <property type="project" value="InterPro"/>
</dbReference>
<comment type="caution">
    <text evidence="4">The sequence shown here is derived from an EMBL/GenBank/DDBJ whole genome shotgun (WGS) entry which is preliminary data.</text>
</comment>
<comment type="subcellular location">
    <subcellularLocation>
        <location evidence="1">Secreted</location>
    </subcellularLocation>
</comment>
<protein>
    <recommendedName>
        <fullName evidence="3">NodB homology domain-containing protein</fullName>
    </recommendedName>
</protein>
<evidence type="ECO:0000313" key="4">
    <source>
        <dbReference type="EMBL" id="PIX15839.1"/>
    </source>
</evidence>
<dbReference type="AlphaFoldDB" id="A0A2M7J8T7"/>
<dbReference type="CDD" id="cd10918">
    <property type="entry name" value="CE4_NodB_like_5s_6s"/>
    <property type="match status" value="1"/>
</dbReference>
<dbReference type="EMBL" id="PFIC01000257">
    <property type="protein sequence ID" value="PIX15839.1"/>
    <property type="molecule type" value="Genomic_DNA"/>
</dbReference>
<dbReference type="PANTHER" id="PTHR34216:SF3">
    <property type="entry name" value="POLY-BETA-1,6-N-ACETYL-D-GLUCOSAMINE N-DEACETYLASE"/>
    <property type="match status" value="1"/>
</dbReference>